<evidence type="ECO:0000256" key="1">
    <source>
        <dbReference type="ARBA" id="ARBA00022527"/>
    </source>
</evidence>
<dbReference type="PANTHER" id="PTHR43895:SF165">
    <property type="entry name" value="PROTEIN KINASE DOMAIN-CONTAINING PROTEIN"/>
    <property type="match status" value="1"/>
</dbReference>
<dbReference type="AlphaFoldDB" id="A0A0A7CPK2"/>
<dbReference type="EMBL" id="KM038944">
    <property type="protein sequence ID" value="AIG56405.1"/>
    <property type="molecule type" value="Genomic_DNA"/>
</dbReference>
<evidence type="ECO:0000256" key="5">
    <source>
        <dbReference type="ARBA" id="ARBA00022840"/>
    </source>
</evidence>
<evidence type="ECO:0000256" key="6">
    <source>
        <dbReference type="SAM" id="SignalP"/>
    </source>
</evidence>
<keyword evidence="6" id="KW-0732">Signal</keyword>
<keyword evidence="3" id="KW-0547">Nucleotide-binding</keyword>
<dbReference type="SMART" id="SM00220">
    <property type="entry name" value="S_TKc"/>
    <property type="match status" value="1"/>
</dbReference>
<dbReference type="Pfam" id="PF00069">
    <property type="entry name" value="Pkinase"/>
    <property type="match status" value="1"/>
</dbReference>
<sequence>MARGLAVCGWWTSWPLVCTAARDNCRRSDISGKPPCLIALNAFHNNLSTLLGTAAAFPRAAALKAVDFDTLQFFTHPLPASAPTAATYFRQIVDAIGFIHSRGYAHRDISLENVLLDGTTPKVCDFGLAIDITARVPQAVGKTFYMAPEMYTKKPYDPAAADVWHCLPDKEHSRAALVDILDKSFALLWNHGTRRPDSFTTFPPPVFFFVNCMRGEPWDHFVVTGLSPNTKLRPAGMTDNVFNDGATVASNANGCRGNAVDDRIVAEVVGLV</sequence>
<accession>A0A0A7CPK2</accession>
<feature type="chain" id="PRO_5002026944" evidence="6">
    <location>
        <begin position="21"/>
        <end position="272"/>
    </location>
</feature>
<dbReference type="PROSITE" id="PS50011">
    <property type="entry name" value="PROTEIN_KINASE_DOM"/>
    <property type="match status" value="1"/>
</dbReference>
<keyword evidence="1" id="KW-0723">Serine/threonine-protein kinase</keyword>
<dbReference type="InterPro" id="IPR011009">
    <property type="entry name" value="Kinase-like_dom_sf"/>
</dbReference>
<dbReference type="GO" id="GO:0005524">
    <property type="term" value="F:ATP binding"/>
    <property type="evidence" value="ECO:0007669"/>
    <property type="project" value="UniProtKB-KW"/>
</dbReference>
<reference evidence="8" key="1">
    <citation type="journal article" date="2014" name="Genome Biol. Evol.">
        <title>The secreted proteins of Achlya hypogyna and Thraustotheca clavata identify the ancestral oomycete secretome and reveal gene acquisitions by horizontal gene transfer.</title>
        <authorList>
            <person name="Misner I."/>
            <person name="Blouin N."/>
            <person name="Leonard G."/>
            <person name="Richards T.A."/>
            <person name="Lane C.E."/>
        </authorList>
    </citation>
    <scope>NUCLEOTIDE SEQUENCE</scope>
    <source>
        <strain evidence="8">ATCC 48635</strain>
    </source>
</reference>
<dbReference type="SUPFAM" id="SSF56112">
    <property type="entry name" value="Protein kinase-like (PK-like)"/>
    <property type="match status" value="1"/>
</dbReference>
<dbReference type="InterPro" id="IPR000719">
    <property type="entry name" value="Prot_kinase_dom"/>
</dbReference>
<evidence type="ECO:0000256" key="4">
    <source>
        <dbReference type="ARBA" id="ARBA00022777"/>
    </source>
</evidence>
<dbReference type="PANTHER" id="PTHR43895">
    <property type="entry name" value="CALCIUM/CALMODULIN-DEPENDENT PROTEIN KINASE KINASE-RELATED"/>
    <property type="match status" value="1"/>
</dbReference>
<keyword evidence="5" id="KW-0067">ATP-binding</keyword>
<protein>
    <submittedName>
        <fullName evidence="8">Secreted protein</fullName>
    </submittedName>
</protein>
<proteinExistence type="predicted"/>
<dbReference type="GO" id="GO:0007165">
    <property type="term" value="P:signal transduction"/>
    <property type="evidence" value="ECO:0007669"/>
    <property type="project" value="TreeGrafter"/>
</dbReference>
<dbReference type="Gene3D" id="1.10.510.10">
    <property type="entry name" value="Transferase(Phosphotransferase) domain 1"/>
    <property type="match status" value="1"/>
</dbReference>
<evidence type="ECO:0000313" key="8">
    <source>
        <dbReference type="EMBL" id="AIG56405.1"/>
    </source>
</evidence>
<evidence type="ECO:0000259" key="7">
    <source>
        <dbReference type="PROSITE" id="PS50011"/>
    </source>
</evidence>
<name>A0A0A7CPK2_ACHHY</name>
<evidence type="ECO:0000256" key="3">
    <source>
        <dbReference type="ARBA" id="ARBA00022741"/>
    </source>
</evidence>
<feature type="signal peptide" evidence="6">
    <location>
        <begin position="1"/>
        <end position="20"/>
    </location>
</feature>
<evidence type="ECO:0000256" key="2">
    <source>
        <dbReference type="ARBA" id="ARBA00022679"/>
    </source>
</evidence>
<dbReference type="GO" id="GO:0004674">
    <property type="term" value="F:protein serine/threonine kinase activity"/>
    <property type="evidence" value="ECO:0007669"/>
    <property type="project" value="UniProtKB-KW"/>
</dbReference>
<keyword evidence="4" id="KW-0418">Kinase</keyword>
<feature type="domain" description="Protein kinase" evidence="7">
    <location>
        <begin position="1"/>
        <end position="272"/>
    </location>
</feature>
<keyword evidence="2" id="KW-0808">Transferase</keyword>
<organism evidence="8">
    <name type="scientific">Achlya hypogyna</name>
    <name type="common">Oomycete</name>
    <name type="synonym">Protoachlya hypogyna</name>
    <dbReference type="NCBI Taxonomy" id="1202772"/>
    <lineage>
        <taxon>Eukaryota</taxon>
        <taxon>Sar</taxon>
        <taxon>Stramenopiles</taxon>
        <taxon>Oomycota</taxon>
        <taxon>Saprolegniomycetes</taxon>
        <taxon>Saprolegniales</taxon>
        <taxon>Achlyaceae</taxon>
        <taxon>Achlya</taxon>
    </lineage>
</organism>